<keyword evidence="2" id="KW-1185">Reference proteome</keyword>
<dbReference type="Proteomes" id="UP001164539">
    <property type="component" value="Chromosome 6"/>
</dbReference>
<accession>A0ACC1Y1I9</accession>
<reference evidence="1 2" key="1">
    <citation type="journal article" date="2023" name="Science">
        <title>Complex scaffold remodeling in plant triterpene biosynthesis.</title>
        <authorList>
            <person name="De La Pena R."/>
            <person name="Hodgson H."/>
            <person name="Liu J.C."/>
            <person name="Stephenson M.J."/>
            <person name="Martin A.C."/>
            <person name="Owen C."/>
            <person name="Harkess A."/>
            <person name="Leebens-Mack J."/>
            <person name="Jimenez L.E."/>
            <person name="Osbourn A."/>
            <person name="Sattely E.S."/>
        </authorList>
    </citation>
    <scope>NUCLEOTIDE SEQUENCE [LARGE SCALE GENOMIC DNA]</scope>
    <source>
        <strain evidence="2">cv. JPN11</strain>
        <tissue evidence="1">Leaf</tissue>
    </source>
</reference>
<organism evidence="1 2">
    <name type="scientific">Melia azedarach</name>
    <name type="common">Chinaberry tree</name>
    <dbReference type="NCBI Taxonomy" id="155640"/>
    <lineage>
        <taxon>Eukaryota</taxon>
        <taxon>Viridiplantae</taxon>
        <taxon>Streptophyta</taxon>
        <taxon>Embryophyta</taxon>
        <taxon>Tracheophyta</taxon>
        <taxon>Spermatophyta</taxon>
        <taxon>Magnoliopsida</taxon>
        <taxon>eudicotyledons</taxon>
        <taxon>Gunneridae</taxon>
        <taxon>Pentapetalae</taxon>
        <taxon>rosids</taxon>
        <taxon>malvids</taxon>
        <taxon>Sapindales</taxon>
        <taxon>Meliaceae</taxon>
        <taxon>Melia</taxon>
    </lineage>
</organism>
<evidence type="ECO:0000313" key="2">
    <source>
        <dbReference type="Proteomes" id="UP001164539"/>
    </source>
</evidence>
<protein>
    <submittedName>
        <fullName evidence="1">Ankyrin repeat-containing-like protein</fullName>
    </submittedName>
</protein>
<dbReference type="EMBL" id="CM051399">
    <property type="protein sequence ID" value="KAJ4717365.1"/>
    <property type="molecule type" value="Genomic_DNA"/>
</dbReference>
<comment type="caution">
    <text evidence="1">The sequence shown here is derived from an EMBL/GenBank/DDBJ whole genome shotgun (WGS) entry which is preliminary data.</text>
</comment>
<proteinExistence type="predicted"/>
<gene>
    <name evidence="1" type="ORF">OWV82_012263</name>
</gene>
<evidence type="ECO:0000313" key="1">
    <source>
        <dbReference type="EMBL" id="KAJ4717365.1"/>
    </source>
</evidence>
<name>A0ACC1Y1I9_MELAZ</name>
<sequence length="643" mass="71772">MDTTTQTCVILTPSLHNAAVKGDIEKFRELENITLDQVLTAKGNTILHIHITARPTPEKPNNNILTKMGLRKKSEEVIISGTNFVEDVLEMCPVLLWKANSKDETPLHMAARHGHADMVQVLITECKKPHQNDHPEEGVAAARRMLGMTNKAKDTAIHEAVRYNHVNVVQILSREDPALPYDANNAGETPLYLAAERGYKDVVKHILTCKSPSDHGPMGRTALHAAVINGYAGTTKLLLECKGSLTCKADEKGWLPLHMAAHFGYYHIVKELLNADKSAAYKADNQGKTALHVAAARGEVRVMKELIDSCPGCWELVDNKGCNVFHFALDSGKDSAVKLLLGNPSLGNLVNEKDNQGNTPLLHHAASDYTRMSFISHPKVDKLVFNHENYNAADINRRECPFWPDRDIFLERLSKFKCWKGRRHIVPEGDKKKEEGNVVNYNVKGEKDKIKLEEEWIEKYVKESQDKNEKDEKRLDTWIEKYVKESQDSHLIVATLIATVTFTAGITLPGGYINDKGPDQGISALVLTKNKAFQGFVISNTIAMILSSCAVFISIFVSMMSRTVRSQFLVLSFVLIYYAMIAMVCAFLTGMYAVLYPGRELAISVCCVGIIFFWAIVETCEVPPGLLLKTVGRVRSKFDRIII</sequence>